<gene>
    <name evidence="1" type="ORF">BLNAU_16939</name>
</gene>
<organism evidence="1 2">
    <name type="scientific">Blattamonas nauphoetae</name>
    <dbReference type="NCBI Taxonomy" id="2049346"/>
    <lineage>
        <taxon>Eukaryota</taxon>
        <taxon>Metamonada</taxon>
        <taxon>Preaxostyla</taxon>
        <taxon>Oxymonadida</taxon>
        <taxon>Blattamonas</taxon>
    </lineage>
</organism>
<dbReference type="EMBL" id="JARBJD010000183">
    <property type="protein sequence ID" value="KAK2948139.1"/>
    <property type="molecule type" value="Genomic_DNA"/>
</dbReference>
<evidence type="ECO:0000313" key="2">
    <source>
        <dbReference type="Proteomes" id="UP001281761"/>
    </source>
</evidence>
<evidence type="ECO:0000313" key="1">
    <source>
        <dbReference type="EMBL" id="KAK2948139.1"/>
    </source>
</evidence>
<proteinExistence type="predicted"/>
<dbReference type="Proteomes" id="UP001281761">
    <property type="component" value="Unassembled WGS sequence"/>
</dbReference>
<accession>A0ABQ9X8X5</accession>
<comment type="caution">
    <text evidence="1">The sequence shown here is derived from an EMBL/GenBank/DDBJ whole genome shotgun (WGS) entry which is preliminary data.</text>
</comment>
<keyword evidence="2" id="KW-1185">Reference proteome</keyword>
<protein>
    <submittedName>
        <fullName evidence="1">Uncharacterized protein</fullName>
    </submittedName>
</protein>
<name>A0ABQ9X8X5_9EUKA</name>
<reference evidence="1 2" key="1">
    <citation type="journal article" date="2022" name="bioRxiv">
        <title>Genomics of Preaxostyla Flagellates Illuminates Evolutionary Transitions and the Path Towards Mitochondrial Loss.</title>
        <authorList>
            <person name="Novak L.V.F."/>
            <person name="Treitli S.C."/>
            <person name="Pyrih J."/>
            <person name="Halakuc P."/>
            <person name="Pipaliya S.V."/>
            <person name="Vacek V."/>
            <person name="Brzon O."/>
            <person name="Soukal P."/>
            <person name="Eme L."/>
            <person name="Dacks J.B."/>
            <person name="Karnkowska A."/>
            <person name="Elias M."/>
            <person name="Hampl V."/>
        </authorList>
    </citation>
    <scope>NUCLEOTIDE SEQUENCE [LARGE SCALE GENOMIC DNA]</scope>
    <source>
        <strain evidence="1">NAU3</strain>
        <tissue evidence="1">Gut</tissue>
    </source>
</reference>
<sequence length="307" mass="35320">MDPTIDLRLRHPQKNDKSYAFIECLICMFSLCRNECESFVLALAPSSPHEAFQTFVTTITILLSTDNTTIVETTLYTINHLVPMCSRNIQFGLLNADLVPQLILSLQPLTRSFKYPQNIHSDLLSIIGRLLWLPTPSNGAYAEIDDPTEQQAVHETILKHVLLPSKDYIRQICSARDLFVDRVFLPDFMTCVAQIILICPFYQPTMDYVLDLPLIFTMITSNDFYDNEESRGCFLGELADAQEEWDKHDKELRRIGTIMNRLLRMEGSEDQIEQMLQSVRNQPREGYIVSYSTRLNNLYGMNIPPRG</sequence>